<organism evidence="1 2">
    <name type="scientific">Candidatus Acidianus copahuensis</name>
    <dbReference type="NCBI Taxonomy" id="1160895"/>
    <lineage>
        <taxon>Archaea</taxon>
        <taxon>Thermoproteota</taxon>
        <taxon>Thermoprotei</taxon>
        <taxon>Sulfolobales</taxon>
        <taxon>Sulfolobaceae</taxon>
        <taxon>Acidianus</taxon>
    </lineage>
</organism>
<dbReference type="Proteomes" id="UP000024332">
    <property type="component" value="Unassembled WGS sequence"/>
</dbReference>
<evidence type="ECO:0008006" key="3">
    <source>
        <dbReference type="Google" id="ProtNLM"/>
    </source>
</evidence>
<evidence type="ECO:0000313" key="1">
    <source>
        <dbReference type="EMBL" id="EZQ02410.1"/>
    </source>
</evidence>
<dbReference type="OrthoDB" id="9570at2157"/>
<dbReference type="RefSeq" id="WP_048100303.1">
    <property type="nucleotide sequence ID" value="NZ_JFZT01000050.1"/>
</dbReference>
<dbReference type="Pfam" id="PF18306">
    <property type="entry name" value="LDcluster4"/>
    <property type="match status" value="1"/>
</dbReference>
<dbReference type="EMBL" id="JFZT01000050">
    <property type="protein sequence ID" value="EZQ02410.1"/>
    <property type="molecule type" value="Genomic_DNA"/>
</dbReference>
<dbReference type="Gene3D" id="3.40.50.450">
    <property type="match status" value="1"/>
</dbReference>
<gene>
    <name evidence="1" type="ORF">CM19_10495</name>
</gene>
<protein>
    <recommendedName>
        <fullName evidence="3">LOG family protein</fullName>
    </recommendedName>
</protein>
<reference evidence="1 2" key="1">
    <citation type="submission" date="2014-03" db="EMBL/GenBank/DDBJ databases">
        <title>Draft genome sequence of the novel thermoacidophilic archaea Acidianus copahuensis ALE1 strain, isolated from Copahue volcanic area in Neuquen Argentina.</title>
        <authorList>
            <person name="Urbieta M.S."/>
            <person name="Rascovan N."/>
            <person name="Castro C."/>
            <person name="Revale S."/>
            <person name="Giaveno M.A."/>
            <person name="Vazquez M.P."/>
            <person name="Donati E.R."/>
        </authorList>
    </citation>
    <scope>NUCLEOTIDE SEQUENCE [LARGE SCALE GENOMIC DNA]</scope>
    <source>
        <strain evidence="1 2">ALE1</strain>
    </source>
</reference>
<comment type="caution">
    <text evidence="1">The sequence shown here is derived from an EMBL/GenBank/DDBJ whole genome shotgun (WGS) entry which is preliminary data.</text>
</comment>
<sequence length="176" mass="19598">MYVTIAAHSGPSKNETHERAKLFIEQLHSKCNPTILVGGYWGLMKTVVDEALRQGLKVVIILPIEKEDQEIPEEAITIKSGSEFRARSIPLVRSGDILVSLGGESGTMIEIMMAYAMGKPIYCLTNTGLGTDNLQKAFPKYLDQRNIIEIKYFNDPKLLAEEVCKERRKSSALNIG</sequence>
<evidence type="ECO:0000313" key="2">
    <source>
        <dbReference type="Proteomes" id="UP000024332"/>
    </source>
</evidence>
<dbReference type="STRING" id="1160895.CM19_10495"/>
<dbReference type="AlphaFoldDB" id="A0A031LJJ8"/>
<name>A0A031LJJ8_9CREN</name>
<dbReference type="SUPFAM" id="SSF102405">
    <property type="entry name" value="MCP/YpsA-like"/>
    <property type="match status" value="1"/>
</dbReference>
<accession>A0A031LJJ8</accession>
<proteinExistence type="predicted"/>
<dbReference type="InterPro" id="IPR041164">
    <property type="entry name" value="LDcluster4"/>
</dbReference>
<keyword evidence="2" id="KW-1185">Reference proteome</keyword>